<evidence type="ECO:0000313" key="3">
    <source>
        <dbReference type="Proteomes" id="UP001066276"/>
    </source>
</evidence>
<comment type="caution">
    <text evidence="2">The sequence shown here is derived from an EMBL/GenBank/DDBJ whole genome shotgun (WGS) entry which is preliminary data.</text>
</comment>
<dbReference type="Pfam" id="PF15050">
    <property type="entry name" value="SCIMP"/>
    <property type="match status" value="1"/>
</dbReference>
<evidence type="ECO:0000313" key="2">
    <source>
        <dbReference type="EMBL" id="KAJ1185360.1"/>
    </source>
</evidence>
<reference evidence="2" key="1">
    <citation type="journal article" date="2022" name="bioRxiv">
        <title>Sequencing and chromosome-scale assembly of the giantPleurodeles waltlgenome.</title>
        <authorList>
            <person name="Brown T."/>
            <person name="Elewa A."/>
            <person name="Iarovenko S."/>
            <person name="Subramanian E."/>
            <person name="Araus A.J."/>
            <person name="Petzold A."/>
            <person name="Susuki M."/>
            <person name="Suzuki K.-i.T."/>
            <person name="Hayashi T."/>
            <person name="Toyoda A."/>
            <person name="Oliveira C."/>
            <person name="Osipova E."/>
            <person name="Leigh N.D."/>
            <person name="Simon A."/>
            <person name="Yun M.H."/>
        </authorList>
    </citation>
    <scope>NUCLEOTIDE SEQUENCE</scope>
    <source>
        <strain evidence="2">20211129_DDA</strain>
        <tissue evidence="2">Liver</tissue>
    </source>
</reference>
<proteinExistence type="predicted"/>
<gene>
    <name evidence="2" type="ORF">NDU88_002153</name>
</gene>
<evidence type="ECO:0000256" key="1">
    <source>
        <dbReference type="SAM" id="Phobius"/>
    </source>
</evidence>
<dbReference type="InterPro" id="IPR028181">
    <property type="entry name" value="SCIMP"/>
</dbReference>
<sequence>MDVTPTDTATSGDRLPGGAVIKWVRNYFWVILILCIVLVSAIISIIMVCVCRTQLYRGFSQRFSKSFTVRRKHEGKQHALTSENSIYHVSGNGPPPSSRDLVKVEDEQCYSYVQHDNLFEIERYTNNSANRPNSGYIGVLPDGDSDYDDAIIPPSILY</sequence>
<keyword evidence="1" id="KW-0812">Transmembrane</keyword>
<accession>A0AAV7U903</accession>
<dbReference type="EMBL" id="JANPWB010000005">
    <property type="protein sequence ID" value="KAJ1185360.1"/>
    <property type="molecule type" value="Genomic_DNA"/>
</dbReference>
<keyword evidence="3" id="KW-1185">Reference proteome</keyword>
<name>A0AAV7U903_PLEWA</name>
<dbReference type="Proteomes" id="UP001066276">
    <property type="component" value="Chromosome 3_1"/>
</dbReference>
<organism evidence="2 3">
    <name type="scientific">Pleurodeles waltl</name>
    <name type="common">Iberian ribbed newt</name>
    <dbReference type="NCBI Taxonomy" id="8319"/>
    <lineage>
        <taxon>Eukaryota</taxon>
        <taxon>Metazoa</taxon>
        <taxon>Chordata</taxon>
        <taxon>Craniata</taxon>
        <taxon>Vertebrata</taxon>
        <taxon>Euteleostomi</taxon>
        <taxon>Amphibia</taxon>
        <taxon>Batrachia</taxon>
        <taxon>Caudata</taxon>
        <taxon>Salamandroidea</taxon>
        <taxon>Salamandridae</taxon>
        <taxon>Pleurodelinae</taxon>
        <taxon>Pleurodeles</taxon>
    </lineage>
</organism>
<protein>
    <submittedName>
        <fullName evidence="2">Uncharacterized protein</fullName>
    </submittedName>
</protein>
<dbReference type="GO" id="GO:0097197">
    <property type="term" value="C:tetraspanin-enriched microdomain"/>
    <property type="evidence" value="ECO:0007669"/>
    <property type="project" value="InterPro"/>
</dbReference>
<dbReference type="GO" id="GO:0001772">
    <property type="term" value="C:immunological synapse"/>
    <property type="evidence" value="ECO:0007669"/>
    <property type="project" value="InterPro"/>
</dbReference>
<keyword evidence="1" id="KW-0472">Membrane</keyword>
<keyword evidence="1" id="KW-1133">Transmembrane helix</keyword>
<feature type="transmembrane region" description="Helical" evidence="1">
    <location>
        <begin position="27"/>
        <end position="51"/>
    </location>
</feature>
<dbReference type="AlphaFoldDB" id="A0AAV7U903"/>